<feature type="domain" description="Gfo/Idh/MocA-like oxidoreductase N-terminal" evidence="1">
    <location>
        <begin position="13"/>
        <end position="137"/>
    </location>
</feature>
<accession>A0AAQ3L9B7</accession>
<dbReference type="Pfam" id="PF01408">
    <property type="entry name" value="GFO_IDH_MocA"/>
    <property type="match status" value="1"/>
</dbReference>
<dbReference type="RefSeq" id="WP_317832499.1">
    <property type="nucleotide sequence ID" value="NZ_CP136920.1"/>
</dbReference>
<evidence type="ECO:0000259" key="1">
    <source>
        <dbReference type="Pfam" id="PF01408"/>
    </source>
</evidence>
<sequence length="397" mass="44530">MISRDRNEQLPQIAVIGVSGYGRWHLAAAVDQHMRGCAHLHAVVIPNPEDEILVEQWLKRQHVLIYRDYQIMLEENTGLLDLVMIPTGIPLHTPMTLASLRAGAHVLVEKPLASSHKEIQQIKHAEAITGLTVSVGFQDIYGELAARTKSLLVGGILGPLRRITAVGSWPRDLSYYQRNSWAGRLALDDKKPVLDSPLNNAFAHFGNLALYFASEKLGQSADIKSVCAEMYRSQRIESCDTISLRAQTDDDVSINLSFTHAANESMEPRLRVEGERGYMIWRNGNRTRWKINESLQPDQRSEVVHFNRLQMLDQVLARVKGDDVIVADVSMAEKFADLVIAAHESAVIQEKDKSDIFTAIRAAWKTGKTFAEQSLPWSVPGYIVQPENLKNIPLYHA</sequence>
<dbReference type="InterPro" id="IPR036291">
    <property type="entry name" value="NAD(P)-bd_dom_sf"/>
</dbReference>
<name>A0AAQ3L9B7_9BACT</name>
<dbReference type="EMBL" id="CP136920">
    <property type="protein sequence ID" value="WOO40314.1"/>
    <property type="molecule type" value="Genomic_DNA"/>
</dbReference>
<evidence type="ECO:0000313" key="2">
    <source>
        <dbReference type="EMBL" id="WOO40314.1"/>
    </source>
</evidence>
<dbReference type="GO" id="GO:0000166">
    <property type="term" value="F:nucleotide binding"/>
    <property type="evidence" value="ECO:0007669"/>
    <property type="project" value="InterPro"/>
</dbReference>
<proteinExistence type="predicted"/>
<evidence type="ECO:0000313" key="3">
    <source>
        <dbReference type="Proteomes" id="UP001304300"/>
    </source>
</evidence>
<reference evidence="2 3" key="1">
    <citation type="submission" date="2023-10" db="EMBL/GenBank/DDBJ databases">
        <title>Rubellicoccus peritrichatus gen. nov., sp. nov., isolated from an algae of coral reef tank.</title>
        <authorList>
            <person name="Luo J."/>
        </authorList>
    </citation>
    <scope>NUCLEOTIDE SEQUENCE [LARGE SCALE GENOMIC DNA]</scope>
    <source>
        <strain evidence="2 3">CR14</strain>
    </source>
</reference>
<keyword evidence="3" id="KW-1185">Reference proteome</keyword>
<dbReference type="Gene3D" id="3.40.50.720">
    <property type="entry name" value="NAD(P)-binding Rossmann-like Domain"/>
    <property type="match status" value="1"/>
</dbReference>
<dbReference type="AlphaFoldDB" id="A0AAQ3L9B7"/>
<dbReference type="KEGG" id="puo:RZN69_16975"/>
<dbReference type="Proteomes" id="UP001304300">
    <property type="component" value="Chromosome"/>
</dbReference>
<dbReference type="SUPFAM" id="SSF55347">
    <property type="entry name" value="Glyceraldehyde-3-phosphate dehydrogenase-like, C-terminal domain"/>
    <property type="match status" value="1"/>
</dbReference>
<dbReference type="InterPro" id="IPR000683">
    <property type="entry name" value="Gfo/Idh/MocA-like_OxRdtase_N"/>
</dbReference>
<dbReference type="PANTHER" id="PTHR43249">
    <property type="entry name" value="UDP-N-ACETYL-2-AMINO-2-DEOXY-D-GLUCURONATE OXIDASE"/>
    <property type="match status" value="1"/>
</dbReference>
<dbReference type="Gene3D" id="3.30.360.10">
    <property type="entry name" value="Dihydrodipicolinate Reductase, domain 2"/>
    <property type="match status" value="1"/>
</dbReference>
<dbReference type="SUPFAM" id="SSF51735">
    <property type="entry name" value="NAD(P)-binding Rossmann-fold domains"/>
    <property type="match status" value="1"/>
</dbReference>
<protein>
    <submittedName>
        <fullName evidence="2">Gfo/Idh/MocA family oxidoreductase</fullName>
    </submittedName>
</protein>
<gene>
    <name evidence="2" type="ORF">RZN69_16975</name>
</gene>
<dbReference type="PANTHER" id="PTHR43249:SF1">
    <property type="entry name" value="D-GLUCOSIDE 3-DEHYDROGENASE"/>
    <property type="match status" value="1"/>
</dbReference>
<dbReference type="InterPro" id="IPR052515">
    <property type="entry name" value="Gfo/Idh/MocA_Oxidoreductase"/>
</dbReference>
<organism evidence="2 3">
    <name type="scientific">Rubellicoccus peritrichatus</name>
    <dbReference type="NCBI Taxonomy" id="3080537"/>
    <lineage>
        <taxon>Bacteria</taxon>
        <taxon>Pseudomonadati</taxon>
        <taxon>Verrucomicrobiota</taxon>
        <taxon>Opitutia</taxon>
        <taxon>Puniceicoccales</taxon>
        <taxon>Cerasicoccaceae</taxon>
        <taxon>Rubellicoccus</taxon>
    </lineage>
</organism>